<dbReference type="InterPro" id="IPR001709">
    <property type="entry name" value="Flavoprot_Pyr_Nucl_cyt_Rdtase"/>
</dbReference>
<name>A0A2H0N7L5_9BACT</name>
<dbReference type="PANTHER" id="PTHR47354">
    <property type="entry name" value="NADH OXIDOREDUCTASE HCR"/>
    <property type="match status" value="1"/>
</dbReference>
<dbReference type="CDD" id="cd00322">
    <property type="entry name" value="FNR_like"/>
    <property type="match status" value="1"/>
</dbReference>
<protein>
    <recommendedName>
        <fullName evidence="1">FAD-binding FR-type domain-containing protein</fullName>
    </recommendedName>
</protein>
<dbReference type="InterPro" id="IPR039261">
    <property type="entry name" value="FNR_nucleotide-bd"/>
</dbReference>
<dbReference type="PANTHER" id="PTHR47354:SF5">
    <property type="entry name" value="PROTEIN RFBI"/>
    <property type="match status" value="1"/>
</dbReference>
<dbReference type="SUPFAM" id="SSF63380">
    <property type="entry name" value="Riboflavin synthase domain-like"/>
    <property type="match status" value="1"/>
</dbReference>
<dbReference type="SUPFAM" id="SSF52343">
    <property type="entry name" value="Ferredoxin reductase-like, C-terminal NADP-linked domain"/>
    <property type="match status" value="1"/>
</dbReference>
<dbReference type="InterPro" id="IPR017938">
    <property type="entry name" value="Riboflavin_synthase-like_b-brl"/>
</dbReference>
<dbReference type="PRINTS" id="PR00410">
    <property type="entry name" value="PHEHYDRXLASE"/>
</dbReference>
<feature type="domain" description="FAD-binding FR-type" evidence="1">
    <location>
        <begin position="3"/>
        <end position="105"/>
    </location>
</feature>
<dbReference type="InterPro" id="IPR008333">
    <property type="entry name" value="Cbr1-like_FAD-bd_dom"/>
</dbReference>
<dbReference type="Proteomes" id="UP000229600">
    <property type="component" value="Unassembled WGS sequence"/>
</dbReference>
<reference evidence="2 3" key="1">
    <citation type="submission" date="2017-09" db="EMBL/GenBank/DDBJ databases">
        <title>Depth-based differentiation of microbial function through sediment-hosted aquifers and enrichment of novel symbionts in the deep terrestrial subsurface.</title>
        <authorList>
            <person name="Probst A.J."/>
            <person name="Ladd B."/>
            <person name="Jarett J.K."/>
            <person name="Geller-Mcgrath D.E."/>
            <person name="Sieber C.M."/>
            <person name="Emerson J.B."/>
            <person name="Anantharaman K."/>
            <person name="Thomas B.C."/>
            <person name="Malmstrom R."/>
            <person name="Stieglmeier M."/>
            <person name="Klingl A."/>
            <person name="Woyke T."/>
            <person name="Ryan C.M."/>
            <person name="Banfield J.F."/>
        </authorList>
    </citation>
    <scope>NUCLEOTIDE SEQUENCE [LARGE SCALE GENOMIC DNA]</scope>
    <source>
        <strain evidence="2">CG11_big_fil_rev_8_21_14_0_20_39_34</strain>
    </source>
</reference>
<dbReference type="InterPro" id="IPR017927">
    <property type="entry name" value="FAD-bd_FR_type"/>
</dbReference>
<dbReference type="EMBL" id="PCWN01000007">
    <property type="protein sequence ID" value="PIR04106.1"/>
    <property type="molecule type" value="Genomic_DNA"/>
</dbReference>
<proteinExistence type="predicted"/>
<accession>A0A2H0N7L5</accession>
<sequence>MEQTTFLPKIREIKMLNHNIMELHLEKPEAFSYLAGQFVQFFIPKDDTQVKRSYSLASAPKDPDLEFCIKILPKELNGPASLYLPTLDIGDSIQISQPRGRFTPKDDQNQFYIATGAGLAPILGMIRDQLEHKRNTKKIELLFGVRNENDIFFQERLKKLQDTFPNFRYNIALSQPETEWSGLRGRVTEHLLHDLVDHSYYICGNPHMVKDVRSTLIENGVDSKSILFEIF</sequence>
<gene>
    <name evidence="2" type="ORF">COV59_02895</name>
</gene>
<dbReference type="InterPro" id="IPR001433">
    <property type="entry name" value="OxRdtase_FAD/NAD-bd"/>
</dbReference>
<dbReference type="Gene3D" id="3.40.50.80">
    <property type="entry name" value="Nucleotide-binding domain of ferredoxin-NADP reductase (FNR) module"/>
    <property type="match status" value="1"/>
</dbReference>
<dbReference type="InterPro" id="IPR050415">
    <property type="entry name" value="MRET"/>
</dbReference>
<comment type="caution">
    <text evidence="2">The sequence shown here is derived from an EMBL/GenBank/DDBJ whole genome shotgun (WGS) entry which is preliminary data.</text>
</comment>
<evidence type="ECO:0000313" key="2">
    <source>
        <dbReference type="EMBL" id="PIR04106.1"/>
    </source>
</evidence>
<evidence type="ECO:0000313" key="3">
    <source>
        <dbReference type="Proteomes" id="UP000229600"/>
    </source>
</evidence>
<dbReference type="Pfam" id="PF00175">
    <property type="entry name" value="NAD_binding_1"/>
    <property type="match status" value="1"/>
</dbReference>
<dbReference type="AlphaFoldDB" id="A0A2H0N7L5"/>
<dbReference type="PRINTS" id="PR00371">
    <property type="entry name" value="FPNCR"/>
</dbReference>
<organism evidence="2 3">
    <name type="scientific">Candidatus Magasanikbacteria bacterium CG11_big_fil_rev_8_21_14_0_20_39_34</name>
    <dbReference type="NCBI Taxonomy" id="1974653"/>
    <lineage>
        <taxon>Bacteria</taxon>
        <taxon>Candidatus Magasanikiibacteriota</taxon>
    </lineage>
</organism>
<dbReference type="Pfam" id="PF00970">
    <property type="entry name" value="FAD_binding_6"/>
    <property type="match status" value="1"/>
</dbReference>
<dbReference type="PROSITE" id="PS51384">
    <property type="entry name" value="FAD_FR"/>
    <property type="match status" value="1"/>
</dbReference>
<dbReference type="Gene3D" id="2.40.30.10">
    <property type="entry name" value="Translation factors"/>
    <property type="match status" value="1"/>
</dbReference>
<evidence type="ECO:0000259" key="1">
    <source>
        <dbReference type="PROSITE" id="PS51384"/>
    </source>
</evidence>
<dbReference type="GO" id="GO:0016491">
    <property type="term" value="F:oxidoreductase activity"/>
    <property type="evidence" value="ECO:0007669"/>
    <property type="project" value="InterPro"/>
</dbReference>